<dbReference type="InterPro" id="IPR011598">
    <property type="entry name" value="bHLH_dom"/>
</dbReference>
<dbReference type="Pfam" id="PF00010">
    <property type="entry name" value="HLH"/>
    <property type="match status" value="1"/>
</dbReference>
<dbReference type="CDD" id="cd11392">
    <property type="entry name" value="bHLH_ScPHO4_like"/>
    <property type="match status" value="1"/>
</dbReference>
<feature type="compositionally biased region" description="Polar residues" evidence="2">
    <location>
        <begin position="228"/>
        <end position="259"/>
    </location>
</feature>
<dbReference type="EMBL" id="KZ613912">
    <property type="protein sequence ID" value="PMD51932.1"/>
    <property type="molecule type" value="Genomic_DNA"/>
</dbReference>
<evidence type="ECO:0000313" key="4">
    <source>
        <dbReference type="EMBL" id="PMD51932.1"/>
    </source>
</evidence>
<name>A0A2J6SMD6_9HELO</name>
<keyword evidence="5" id="KW-1185">Reference proteome</keyword>
<gene>
    <name evidence="4" type="ORF">K444DRAFT_637169</name>
</gene>
<feature type="compositionally biased region" description="Polar residues" evidence="2">
    <location>
        <begin position="359"/>
        <end position="373"/>
    </location>
</feature>
<dbReference type="Gene3D" id="4.10.280.10">
    <property type="entry name" value="Helix-loop-helix DNA-binding domain"/>
    <property type="match status" value="1"/>
</dbReference>
<accession>A0A2J6SMD6</accession>
<feature type="compositionally biased region" description="Low complexity" evidence="2">
    <location>
        <begin position="313"/>
        <end position="327"/>
    </location>
</feature>
<feature type="region of interest" description="Disordered" evidence="2">
    <location>
        <begin position="591"/>
        <end position="632"/>
    </location>
</feature>
<dbReference type="InterPro" id="IPR036638">
    <property type="entry name" value="HLH_DNA-bd_sf"/>
</dbReference>
<feature type="compositionally biased region" description="Polar residues" evidence="2">
    <location>
        <begin position="622"/>
        <end position="632"/>
    </location>
</feature>
<keyword evidence="1" id="KW-0175">Coiled coil</keyword>
<dbReference type="InParanoid" id="A0A2J6SMD6"/>
<feature type="domain" description="BHLH" evidence="3">
    <location>
        <begin position="564"/>
        <end position="642"/>
    </location>
</feature>
<evidence type="ECO:0000256" key="2">
    <source>
        <dbReference type="SAM" id="MobiDB-lite"/>
    </source>
</evidence>
<dbReference type="RefSeq" id="XP_024728836.1">
    <property type="nucleotide sequence ID" value="XM_024884091.1"/>
</dbReference>
<evidence type="ECO:0000313" key="5">
    <source>
        <dbReference type="Proteomes" id="UP000235371"/>
    </source>
</evidence>
<sequence>MMDSSTVWSGQDPTLSVPSQDDFQQFLDMNLSESLHFDFQDFDHQQPQTTQLVHQEDGEGMDTRMDNGRVLAGQDTTMQEHMPAMTTATTHPTMHAAALAHAHPSNENLADLDAQIQYLQLQRQQQQQRQIQEQQRNFYTQNGMIPPTPNSIEMHGNNAQFYPQSDPQQQASYERYRMQVKDQEMAFTPLVSPAVTPLEAQFNIPEYTVPGAYFSPLNSPALHAQNEQGTVYDQRASGNRNSPIDMNLDSHSAPASSNIPPRKSSIKSLPKPRSTRGVRQSPIVKPRKGKKDSSSISAKALDNILEPSHSQMTNSQATSSSHSTASTEDSENNSISPEHLSDMAPPPVPPPGSAGRSPYIQSQKASARAQQVLGSPATPASLMRLAGSPQVNRQIGNQGGMDIDDPEVDGFSLPEAATSRPQLSRIETQSDGQVTPTLSSTGSKAPGFQPLPSPSFNRPRSTLSASQSPQIDAMNGSAGMNGPGRKSSVEVRSTKKRSSSSVLASPALLPRISPSIKPLLPGGKTAEDTASLLLASKSNYQNILEGTHLPGVSYPTELSTNLTSKRTSHKIAEQGRRNRINSALQEIATLLPRGQAKDSGGDKSGSGDAGDNNDAPNGKGGSQSANSKASTVEQAIEYIKQLKKDLAEANRRAEEAEKLLKVKA</sequence>
<feature type="compositionally biased region" description="Polar residues" evidence="2">
    <location>
        <begin position="454"/>
        <end position="470"/>
    </location>
</feature>
<dbReference type="OrthoDB" id="5344169at2759"/>
<dbReference type="SUPFAM" id="SSF47459">
    <property type="entry name" value="HLH, helix-loop-helix DNA-binding domain"/>
    <property type="match status" value="1"/>
</dbReference>
<dbReference type="AlphaFoldDB" id="A0A2J6SMD6"/>
<dbReference type="GO" id="GO:0046983">
    <property type="term" value="F:protein dimerization activity"/>
    <property type="evidence" value="ECO:0007669"/>
    <property type="project" value="InterPro"/>
</dbReference>
<feature type="compositionally biased region" description="Polar residues" evidence="2">
    <location>
        <begin position="419"/>
        <end position="443"/>
    </location>
</feature>
<dbReference type="PROSITE" id="PS50888">
    <property type="entry name" value="BHLH"/>
    <property type="match status" value="1"/>
</dbReference>
<feature type="coiled-coil region" evidence="1">
    <location>
        <begin position="632"/>
        <end position="659"/>
    </location>
</feature>
<reference evidence="4 5" key="1">
    <citation type="submission" date="2016-04" db="EMBL/GenBank/DDBJ databases">
        <title>A degradative enzymes factory behind the ericoid mycorrhizal symbiosis.</title>
        <authorList>
            <consortium name="DOE Joint Genome Institute"/>
            <person name="Martino E."/>
            <person name="Morin E."/>
            <person name="Grelet G."/>
            <person name="Kuo A."/>
            <person name="Kohler A."/>
            <person name="Daghino S."/>
            <person name="Barry K."/>
            <person name="Choi C."/>
            <person name="Cichocki N."/>
            <person name="Clum A."/>
            <person name="Copeland A."/>
            <person name="Hainaut M."/>
            <person name="Haridas S."/>
            <person name="Labutti K."/>
            <person name="Lindquist E."/>
            <person name="Lipzen A."/>
            <person name="Khouja H.-R."/>
            <person name="Murat C."/>
            <person name="Ohm R."/>
            <person name="Olson A."/>
            <person name="Spatafora J."/>
            <person name="Veneault-Fourrey C."/>
            <person name="Henrissat B."/>
            <person name="Grigoriev I."/>
            <person name="Martin F."/>
            <person name="Perotto S."/>
        </authorList>
    </citation>
    <scope>NUCLEOTIDE SEQUENCE [LARGE SCALE GENOMIC DNA]</scope>
    <source>
        <strain evidence="4 5">E</strain>
    </source>
</reference>
<dbReference type="Proteomes" id="UP000235371">
    <property type="component" value="Unassembled WGS sequence"/>
</dbReference>
<evidence type="ECO:0000256" key="1">
    <source>
        <dbReference type="SAM" id="Coils"/>
    </source>
</evidence>
<evidence type="ECO:0000259" key="3">
    <source>
        <dbReference type="PROSITE" id="PS50888"/>
    </source>
</evidence>
<dbReference type="STRING" id="1095630.A0A2J6SMD6"/>
<dbReference type="SMART" id="SM00353">
    <property type="entry name" value="HLH"/>
    <property type="match status" value="1"/>
</dbReference>
<protein>
    <recommendedName>
        <fullName evidence="3">BHLH domain-containing protein</fullName>
    </recommendedName>
</protein>
<organism evidence="4 5">
    <name type="scientific">Hyaloscypha bicolor E</name>
    <dbReference type="NCBI Taxonomy" id="1095630"/>
    <lineage>
        <taxon>Eukaryota</taxon>
        <taxon>Fungi</taxon>
        <taxon>Dikarya</taxon>
        <taxon>Ascomycota</taxon>
        <taxon>Pezizomycotina</taxon>
        <taxon>Leotiomycetes</taxon>
        <taxon>Helotiales</taxon>
        <taxon>Hyaloscyphaceae</taxon>
        <taxon>Hyaloscypha</taxon>
        <taxon>Hyaloscypha bicolor</taxon>
    </lineage>
</organism>
<proteinExistence type="predicted"/>
<dbReference type="GeneID" id="36592168"/>
<feature type="region of interest" description="Disordered" evidence="2">
    <location>
        <begin position="391"/>
        <end position="506"/>
    </location>
</feature>
<feature type="region of interest" description="Disordered" evidence="2">
    <location>
        <begin position="228"/>
        <end position="373"/>
    </location>
</feature>